<dbReference type="GO" id="GO:0003677">
    <property type="term" value="F:DNA binding"/>
    <property type="evidence" value="ECO:0007669"/>
    <property type="project" value="UniProtKB-UniRule"/>
</dbReference>
<evidence type="ECO:0000256" key="8">
    <source>
        <dbReference type="ARBA" id="ARBA00022840"/>
    </source>
</evidence>
<dbReference type="Gene3D" id="3.40.1440.60">
    <property type="entry name" value="PriA, 3(prime) DNA-binding domain"/>
    <property type="match status" value="1"/>
</dbReference>
<dbReference type="Gene3D" id="3.40.50.300">
    <property type="entry name" value="P-loop containing nucleotide triphosphate hydrolases"/>
    <property type="match status" value="2"/>
</dbReference>
<dbReference type="NCBIfam" id="TIGR00595">
    <property type="entry name" value="priA"/>
    <property type="match status" value="1"/>
</dbReference>
<dbReference type="NCBIfam" id="NF004066">
    <property type="entry name" value="PRK05580.1-3"/>
    <property type="match status" value="1"/>
</dbReference>
<dbReference type="GO" id="GO:0008270">
    <property type="term" value="F:zinc ion binding"/>
    <property type="evidence" value="ECO:0007669"/>
    <property type="project" value="UniProtKB-UniRule"/>
</dbReference>
<feature type="binding site" evidence="12">
    <location>
        <position position="525"/>
    </location>
    <ligand>
        <name>Zn(2+)</name>
        <dbReference type="ChEBI" id="CHEBI:29105"/>
        <label>2</label>
    </ligand>
</feature>
<evidence type="ECO:0000256" key="3">
    <source>
        <dbReference type="ARBA" id="ARBA00022723"/>
    </source>
</evidence>
<feature type="binding site" evidence="12">
    <location>
        <position position="519"/>
    </location>
    <ligand>
        <name>Zn(2+)</name>
        <dbReference type="ChEBI" id="CHEBI:29105"/>
        <label>1</label>
    </ligand>
</feature>
<dbReference type="AlphaFoldDB" id="A0A364K836"/>
<feature type="binding site" evidence="12">
    <location>
        <position position="556"/>
    </location>
    <ligand>
        <name>Zn(2+)</name>
        <dbReference type="ChEBI" id="CHEBI:29105"/>
        <label>1</label>
    </ligand>
</feature>
<dbReference type="GO" id="GO:0006269">
    <property type="term" value="P:DNA replication, synthesis of primer"/>
    <property type="evidence" value="ECO:0007669"/>
    <property type="project" value="UniProtKB-KW"/>
</dbReference>
<comment type="cofactor">
    <cofactor evidence="12">
        <name>Zn(2+)</name>
        <dbReference type="ChEBI" id="CHEBI:29105"/>
    </cofactor>
    <text evidence="12">Binds 2 zinc ions per subunit.</text>
</comment>
<keyword evidence="1 12" id="KW-0639">Primosome</keyword>
<dbReference type="Pfam" id="PF17764">
    <property type="entry name" value="PriA_3primeBD"/>
    <property type="match status" value="1"/>
</dbReference>
<organism evidence="15 16">
    <name type="scientific">Thermoflavimicrobium daqui</name>
    <dbReference type="NCBI Taxonomy" id="2137476"/>
    <lineage>
        <taxon>Bacteria</taxon>
        <taxon>Bacillati</taxon>
        <taxon>Bacillota</taxon>
        <taxon>Bacilli</taxon>
        <taxon>Bacillales</taxon>
        <taxon>Thermoactinomycetaceae</taxon>
        <taxon>Thermoflavimicrobium</taxon>
    </lineage>
</organism>
<dbReference type="GO" id="GO:0006302">
    <property type="term" value="P:double-strand break repair"/>
    <property type="evidence" value="ECO:0007669"/>
    <property type="project" value="InterPro"/>
</dbReference>
<dbReference type="InterPro" id="IPR014001">
    <property type="entry name" value="Helicase_ATP-bd"/>
</dbReference>
<dbReference type="GO" id="GO:0006270">
    <property type="term" value="P:DNA replication initiation"/>
    <property type="evidence" value="ECO:0007669"/>
    <property type="project" value="TreeGrafter"/>
</dbReference>
<dbReference type="GO" id="GO:0005524">
    <property type="term" value="F:ATP binding"/>
    <property type="evidence" value="ECO:0007669"/>
    <property type="project" value="UniProtKB-UniRule"/>
</dbReference>
<dbReference type="Proteomes" id="UP000251213">
    <property type="component" value="Unassembled WGS sequence"/>
</dbReference>
<proteinExistence type="inferred from homology"/>
<feature type="domain" description="Helicase C-terminal" evidence="14">
    <location>
        <begin position="551"/>
        <end position="704"/>
    </location>
</feature>
<keyword evidence="6 12" id="KW-0347">Helicase</keyword>
<dbReference type="Pfam" id="PF00271">
    <property type="entry name" value="Helicase_C"/>
    <property type="match status" value="1"/>
</dbReference>
<dbReference type="GO" id="GO:0016887">
    <property type="term" value="F:ATP hydrolysis activity"/>
    <property type="evidence" value="ECO:0007669"/>
    <property type="project" value="RHEA"/>
</dbReference>
<dbReference type="SMART" id="SM00490">
    <property type="entry name" value="HELICc"/>
    <property type="match status" value="1"/>
</dbReference>
<feature type="binding site" evidence="12">
    <location>
        <position position="516"/>
    </location>
    <ligand>
        <name>Zn(2+)</name>
        <dbReference type="ChEBI" id="CHEBI:29105"/>
        <label>1</label>
    </ligand>
</feature>
<keyword evidence="5 12" id="KW-0378">Hydrolase</keyword>
<gene>
    <name evidence="12" type="primary">priA</name>
    <name evidence="15" type="ORF">DL897_03690</name>
</gene>
<dbReference type="Pfam" id="PF00270">
    <property type="entry name" value="DEAD"/>
    <property type="match status" value="1"/>
</dbReference>
<dbReference type="Pfam" id="PF18319">
    <property type="entry name" value="Zn_ribbon_PriA"/>
    <property type="match status" value="1"/>
</dbReference>
<keyword evidence="8 12" id="KW-0067">ATP-binding</keyword>
<comment type="catalytic activity">
    <reaction evidence="12">
        <text>Couples ATP hydrolysis with the unwinding of duplex DNA by translocating in the 3'-5' direction.</text>
        <dbReference type="EC" id="5.6.2.4"/>
    </reaction>
</comment>
<keyword evidence="16" id="KW-1185">Reference proteome</keyword>
<dbReference type="OrthoDB" id="9759544at2"/>
<feature type="binding site" evidence="12">
    <location>
        <position position="543"/>
    </location>
    <ligand>
        <name>Zn(2+)</name>
        <dbReference type="ChEBI" id="CHEBI:29105"/>
        <label>2</label>
    </ligand>
</feature>
<dbReference type="EC" id="5.6.2.4" evidence="12"/>
<evidence type="ECO:0000313" key="16">
    <source>
        <dbReference type="Proteomes" id="UP000251213"/>
    </source>
</evidence>
<dbReference type="HAMAP" id="MF_00983">
    <property type="entry name" value="PriA"/>
    <property type="match status" value="1"/>
</dbReference>
<dbReference type="RefSeq" id="WP_113658150.1">
    <property type="nucleotide sequence ID" value="NZ_KZ845664.1"/>
</dbReference>
<reference evidence="15 16" key="2">
    <citation type="submission" date="2018-06" db="EMBL/GenBank/DDBJ databases">
        <authorList>
            <person name="Zhirakovskaya E."/>
        </authorList>
    </citation>
    <scope>NUCLEOTIDE SEQUENCE [LARGE SCALE GENOMIC DNA]</scope>
    <source>
        <strain evidence="15 16">FBKL4.011</strain>
    </source>
</reference>
<feature type="binding site" evidence="12">
    <location>
        <position position="528"/>
    </location>
    <ligand>
        <name>Zn(2+)</name>
        <dbReference type="ChEBI" id="CHEBI:29105"/>
        <label>2</label>
    </ligand>
</feature>
<comment type="subunit">
    <text evidence="12">Component of the replication restart primosome.</text>
</comment>
<dbReference type="GO" id="GO:0006310">
    <property type="term" value="P:DNA recombination"/>
    <property type="evidence" value="ECO:0007669"/>
    <property type="project" value="InterPro"/>
</dbReference>
<dbReference type="GO" id="GO:1990077">
    <property type="term" value="C:primosome complex"/>
    <property type="evidence" value="ECO:0007669"/>
    <property type="project" value="UniProtKB-UniRule"/>
</dbReference>
<dbReference type="EMBL" id="QJKK01000002">
    <property type="protein sequence ID" value="RAL26466.1"/>
    <property type="molecule type" value="Genomic_DNA"/>
</dbReference>
<accession>A0A364K836</accession>
<dbReference type="InterPro" id="IPR041222">
    <property type="entry name" value="PriA_3primeBD"/>
</dbReference>
<evidence type="ECO:0000256" key="9">
    <source>
        <dbReference type="ARBA" id="ARBA00023125"/>
    </source>
</evidence>
<evidence type="ECO:0000259" key="13">
    <source>
        <dbReference type="PROSITE" id="PS51192"/>
    </source>
</evidence>
<keyword evidence="9 12" id="KW-0238">DNA-binding</keyword>
<dbReference type="PROSITE" id="PS51194">
    <property type="entry name" value="HELICASE_CTER"/>
    <property type="match status" value="1"/>
</dbReference>
<dbReference type="CDD" id="cd18804">
    <property type="entry name" value="SF2_C_priA"/>
    <property type="match status" value="1"/>
</dbReference>
<dbReference type="InterPro" id="IPR041236">
    <property type="entry name" value="PriA_C"/>
</dbReference>
<comment type="caution">
    <text evidence="15">The sequence shown here is derived from an EMBL/GenBank/DDBJ whole genome shotgun (WGS) entry which is preliminary data.</text>
</comment>
<feature type="binding site" evidence="12">
    <location>
        <position position="546"/>
    </location>
    <ligand>
        <name>Zn(2+)</name>
        <dbReference type="ChEBI" id="CHEBI:29105"/>
        <label>2</label>
    </ligand>
</feature>
<sequence length="831" mass="95786">MRVAEVIVDVPTHDTDRPFDYLIPAELQEEIHIGSRVQVPFGHRKVIGYCIGFKTTSSSIRLKSIYDVMDLVPPLTPELVELGKVMADEYLCPTITALQSMVPAVFKGSYQKVIHPSSEMSENIFSLLNPAEQQLFKILAARGEYTWEEACKIPNMTRRLLRKLVAEKRIFVTERIEDRITKQKVTWVWGKDIHKLKAALSSLSARAIRQKEVLQYFIDHPDEIELPKLLARLQTTRSTVKKLVEQGWLYWEEREQYRDPYKNRQFEQTTPLPLTPEQQQALAGISKPIIEEKFHTILLHGVTGSGKTEVYLQTIEEVLRQGREAIVLVPEISLTPQMVQRFKGRFGERVAVLHSRLSNGERYDEWRKIRRGEVQVAIGARSAIFAPFQHIGLIIIDEEHETSYKQEENPKYHARDIALWRAQAHHATLVLGSATPAVESYYHARTGEYEWIQLKERVHGRPFPQVQVVDMREELRLGNRSMFSGALTGSLIECMKRGEQAVLFLNRRGFATFVMCRECGETITCPHCDISLTYHQTNQTVRCHYCGYAEGLPQICPHCQSKHIRHFGTGTQRVEAELKRQFPGIQVIRMDVDTTSRKGAHEKLLSQFREGKAQVLLGTQMIAKGLDFPKVTLVGVIAADTMLHLPDFRAAERTFQLLMQVGGRAGRHEQPGKVVIQTYSPEHYSIRLAASYQTETFYHQECLIRKRHSYPPFCRLFTILLSYPDRLGLMKYGQEIVQFIRNHAPTNCQLLGPVPPTIPRLKDRYRLQVLIKFQADPIVTARLKQTLHKLRNLFDDKELRISMSREMVDLISDRKVLMREQSEEIEILSKH</sequence>
<dbReference type="PANTHER" id="PTHR30580:SF0">
    <property type="entry name" value="PRIMOSOMAL PROTEIN N"/>
    <property type="match status" value="1"/>
</dbReference>
<evidence type="ECO:0000313" key="15">
    <source>
        <dbReference type="EMBL" id="RAL26466.1"/>
    </source>
</evidence>
<dbReference type="InterPro" id="IPR027417">
    <property type="entry name" value="P-loop_NTPase"/>
</dbReference>
<evidence type="ECO:0000259" key="14">
    <source>
        <dbReference type="PROSITE" id="PS51194"/>
    </source>
</evidence>
<evidence type="ECO:0000256" key="2">
    <source>
        <dbReference type="ARBA" id="ARBA00022705"/>
    </source>
</evidence>
<keyword evidence="2 12" id="KW-0235">DNA replication</keyword>
<dbReference type="InterPro" id="IPR040498">
    <property type="entry name" value="PriA_CRR"/>
</dbReference>
<dbReference type="InterPro" id="IPR011545">
    <property type="entry name" value="DEAD/DEAH_box_helicase_dom"/>
</dbReference>
<evidence type="ECO:0000256" key="7">
    <source>
        <dbReference type="ARBA" id="ARBA00022833"/>
    </source>
</evidence>
<dbReference type="InterPro" id="IPR001650">
    <property type="entry name" value="Helicase_C-like"/>
</dbReference>
<name>A0A364K836_9BACL</name>
<dbReference type="PROSITE" id="PS51192">
    <property type="entry name" value="HELICASE_ATP_BIND_1"/>
    <property type="match status" value="1"/>
</dbReference>
<dbReference type="InterPro" id="IPR042115">
    <property type="entry name" value="PriA_3primeBD_sf"/>
</dbReference>
<evidence type="ECO:0000256" key="10">
    <source>
        <dbReference type="ARBA" id="ARBA00023235"/>
    </source>
</evidence>
<dbReference type="GO" id="GO:0043138">
    <property type="term" value="F:3'-5' DNA helicase activity"/>
    <property type="evidence" value="ECO:0007669"/>
    <property type="project" value="UniProtKB-EC"/>
</dbReference>
<reference evidence="15 16" key="1">
    <citation type="submission" date="2018-06" db="EMBL/GenBank/DDBJ databases">
        <title>Thermoflavimicrobium daqus sp. nov., a thermophilic microbe isolated from Moutai-flavour Daqu.</title>
        <authorList>
            <person name="Wang X."/>
            <person name="Zhou H."/>
        </authorList>
    </citation>
    <scope>NUCLEOTIDE SEQUENCE [LARGE SCALE GENOMIC DNA]</scope>
    <source>
        <strain evidence="15 16">FBKL4.011</strain>
    </source>
</reference>
<comment type="function">
    <text evidence="12">Initiates the restart of stalled replication forks, which reloads the replicative helicase on sites other than the origin of replication. Recognizes and binds to abandoned replication forks and remodels them to uncover a helicase loading site. Promotes assembly of the primosome at these replication forks.</text>
</comment>
<feature type="domain" description="Helicase ATP-binding" evidence="13">
    <location>
        <begin position="288"/>
        <end position="454"/>
    </location>
</feature>
<keyword evidence="7 12" id="KW-0862">Zinc</keyword>
<keyword evidence="3 12" id="KW-0479">Metal-binding</keyword>
<comment type="similarity">
    <text evidence="12">Belongs to the helicase family. PriA subfamily.</text>
</comment>
<protein>
    <recommendedName>
        <fullName evidence="12">Replication restart protein PriA</fullName>
    </recommendedName>
    <alternativeName>
        <fullName evidence="12">ATP-dependent DNA helicase PriA</fullName>
        <ecNumber evidence="12">5.6.2.4</ecNumber>
    </alternativeName>
    <alternativeName>
        <fullName evidence="12">DNA 3'-5' helicase PriA</fullName>
    </alternativeName>
</protein>
<evidence type="ECO:0000256" key="12">
    <source>
        <dbReference type="HAMAP-Rule" id="MF_00983"/>
    </source>
</evidence>
<dbReference type="FunFam" id="3.40.1440.60:FF:000001">
    <property type="entry name" value="Primosomal protein N"/>
    <property type="match status" value="1"/>
</dbReference>
<dbReference type="PANTHER" id="PTHR30580">
    <property type="entry name" value="PRIMOSOMAL PROTEIN N"/>
    <property type="match status" value="1"/>
</dbReference>
<keyword evidence="10 12" id="KW-0413">Isomerase</keyword>
<dbReference type="InterPro" id="IPR005259">
    <property type="entry name" value="PriA"/>
</dbReference>
<comment type="catalytic activity">
    <reaction evidence="11 12">
        <text>ATP + H2O = ADP + phosphate + H(+)</text>
        <dbReference type="Rhea" id="RHEA:13065"/>
        <dbReference type="ChEBI" id="CHEBI:15377"/>
        <dbReference type="ChEBI" id="CHEBI:15378"/>
        <dbReference type="ChEBI" id="CHEBI:30616"/>
        <dbReference type="ChEBI" id="CHEBI:43474"/>
        <dbReference type="ChEBI" id="CHEBI:456216"/>
        <dbReference type="EC" id="5.6.2.4"/>
    </reaction>
</comment>
<keyword evidence="4 12" id="KW-0547">Nucleotide-binding</keyword>
<dbReference type="SMART" id="SM00487">
    <property type="entry name" value="DEXDc"/>
    <property type="match status" value="1"/>
</dbReference>
<dbReference type="CDD" id="cd17929">
    <property type="entry name" value="DEXHc_priA"/>
    <property type="match status" value="1"/>
</dbReference>
<evidence type="ECO:0000256" key="1">
    <source>
        <dbReference type="ARBA" id="ARBA00022515"/>
    </source>
</evidence>
<evidence type="ECO:0000256" key="5">
    <source>
        <dbReference type="ARBA" id="ARBA00022801"/>
    </source>
</evidence>
<dbReference type="SUPFAM" id="SSF52540">
    <property type="entry name" value="P-loop containing nucleoside triphosphate hydrolases"/>
    <property type="match status" value="2"/>
</dbReference>
<evidence type="ECO:0000256" key="11">
    <source>
        <dbReference type="ARBA" id="ARBA00048988"/>
    </source>
</evidence>
<evidence type="ECO:0000256" key="4">
    <source>
        <dbReference type="ARBA" id="ARBA00022741"/>
    </source>
</evidence>
<feature type="binding site" evidence="12">
    <location>
        <position position="559"/>
    </location>
    <ligand>
        <name>Zn(2+)</name>
        <dbReference type="ChEBI" id="CHEBI:29105"/>
        <label>1</label>
    </ligand>
</feature>
<dbReference type="FunFam" id="3.40.50.300:FF:000489">
    <property type="entry name" value="Primosome assembly protein PriA"/>
    <property type="match status" value="1"/>
</dbReference>
<evidence type="ECO:0000256" key="6">
    <source>
        <dbReference type="ARBA" id="ARBA00022806"/>
    </source>
</evidence>
<dbReference type="Pfam" id="PF18074">
    <property type="entry name" value="PriA_C"/>
    <property type="match status" value="1"/>
</dbReference>